<protein>
    <submittedName>
        <fullName evidence="2">Uncharacterized protein</fullName>
    </submittedName>
</protein>
<feature type="transmembrane region" description="Helical" evidence="1">
    <location>
        <begin position="61"/>
        <end position="77"/>
    </location>
</feature>
<organism evidence="2 3">
    <name type="scientific">Aliarcobacter butzleri L348</name>
    <dbReference type="NCBI Taxonomy" id="1447256"/>
    <lineage>
        <taxon>Bacteria</taxon>
        <taxon>Pseudomonadati</taxon>
        <taxon>Campylobacterota</taxon>
        <taxon>Epsilonproteobacteria</taxon>
        <taxon>Campylobacterales</taxon>
        <taxon>Arcobacteraceae</taxon>
        <taxon>Aliarcobacter</taxon>
    </lineage>
</organism>
<gene>
    <name evidence="2" type="ORF">AA20_01635</name>
</gene>
<keyword evidence="1" id="KW-0472">Membrane</keyword>
<dbReference type="RefSeq" id="WP_046996136.1">
    <property type="nucleotide sequence ID" value="NZ_JAIQ01000039.1"/>
</dbReference>
<evidence type="ECO:0000256" key="1">
    <source>
        <dbReference type="SAM" id="Phobius"/>
    </source>
</evidence>
<dbReference type="PATRIC" id="fig|1447256.3.peg.314"/>
<comment type="caution">
    <text evidence="2">The sequence shown here is derived from an EMBL/GenBank/DDBJ whole genome shotgun (WGS) entry which is preliminary data.</text>
</comment>
<name>A0A0G9K659_9BACT</name>
<evidence type="ECO:0000313" key="3">
    <source>
        <dbReference type="Proteomes" id="UP000035514"/>
    </source>
</evidence>
<keyword evidence="1" id="KW-0812">Transmembrane</keyword>
<feature type="transmembrane region" description="Helical" evidence="1">
    <location>
        <begin position="83"/>
        <end position="99"/>
    </location>
</feature>
<proteinExistence type="predicted"/>
<dbReference type="Proteomes" id="UP000035514">
    <property type="component" value="Unassembled WGS sequence"/>
</dbReference>
<accession>A0A0G9K659</accession>
<dbReference type="EMBL" id="JAIQ01000039">
    <property type="protein sequence ID" value="KLE02037.1"/>
    <property type="molecule type" value="Genomic_DNA"/>
</dbReference>
<keyword evidence="1" id="KW-1133">Transmembrane helix</keyword>
<reference evidence="2 3" key="1">
    <citation type="submission" date="2014-01" db="EMBL/GenBank/DDBJ databases">
        <title>Development of a Comparative Genomic Fingerprinting Assay for High Resolution Genotyping of Arcobacter butzleri.</title>
        <authorList>
            <person name="Webb A.L."/>
            <person name="Inglis G.D."/>
            <person name="Kruczkiewicz P."/>
            <person name="Selinger L.B."/>
            <person name="Taboada E.N."/>
        </authorList>
    </citation>
    <scope>NUCLEOTIDE SEQUENCE [LARGE SCALE GENOMIC DNA]</scope>
    <source>
        <strain evidence="2 3">L348</strain>
    </source>
</reference>
<dbReference type="AlphaFoldDB" id="A0A0G9K659"/>
<evidence type="ECO:0000313" key="2">
    <source>
        <dbReference type="EMBL" id="KLE02037.1"/>
    </source>
</evidence>
<sequence length="131" mass="16071">MLKKLMEKYYQFGFKKVLDEYKNYSKDEKAYAWFVINQKTLKNFLLIAPNNKLSNFRLFRIWKIMIIFLLLIILISYFLDGKIFFVSIFLIMFVVQIVSDKQDLYLQRRFKNIDDELEKKHRACNLYLKDK</sequence>